<organism evidence="1 2">
    <name type="scientific">Actinopolyspora mzabensis</name>
    <dbReference type="NCBI Taxonomy" id="995066"/>
    <lineage>
        <taxon>Bacteria</taxon>
        <taxon>Bacillati</taxon>
        <taxon>Actinomycetota</taxon>
        <taxon>Actinomycetes</taxon>
        <taxon>Actinopolysporales</taxon>
        <taxon>Actinopolysporaceae</taxon>
        <taxon>Actinopolyspora</taxon>
    </lineage>
</organism>
<evidence type="ECO:0000313" key="1">
    <source>
        <dbReference type="EMBL" id="SDJ83073.1"/>
    </source>
</evidence>
<name>A0A1G8WXX8_ACTMZ</name>
<proteinExistence type="predicted"/>
<dbReference type="Proteomes" id="UP000199213">
    <property type="component" value="Unassembled WGS sequence"/>
</dbReference>
<protein>
    <submittedName>
        <fullName evidence="1">Uncharacterized protein</fullName>
    </submittedName>
</protein>
<gene>
    <name evidence="1" type="ORF">SAMN04487820_102278</name>
</gene>
<dbReference type="AlphaFoldDB" id="A0A1G8WXX8"/>
<keyword evidence="2" id="KW-1185">Reference proteome</keyword>
<dbReference type="EMBL" id="FNFM01000002">
    <property type="protein sequence ID" value="SDJ83073.1"/>
    <property type="molecule type" value="Genomic_DNA"/>
</dbReference>
<accession>A0A1G8WXX8</accession>
<sequence length="143" mass="14784">MSRNPGVDAAWDAVLSHRPDETRAAVAERFVDNGISPTDVASVLADMGDGLYAAAAQGDEHWTQRFGGPLAVALLAAEVSALAAHLNSRASAVRARATDGLLDDFSAVTVAARLGVSRQKVYDIARSSTSGPFIEQAPGGSHA</sequence>
<reference evidence="2" key="1">
    <citation type="submission" date="2016-10" db="EMBL/GenBank/DDBJ databases">
        <authorList>
            <person name="Varghese N."/>
            <person name="Submissions S."/>
        </authorList>
    </citation>
    <scope>NUCLEOTIDE SEQUENCE [LARGE SCALE GENOMIC DNA]</scope>
    <source>
        <strain evidence="2">DSM 45460</strain>
    </source>
</reference>
<dbReference type="OrthoDB" id="5125261at2"/>
<dbReference type="RefSeq" id="WP_143012990.1">
    <property type="nucleotide sequence ID" value="NZ_FNFM01000002.1"/>
</dbReference>
<evidence type="ECO:0000313" key="2">
    <source>
        <dbReference type="Proteomes" id="UP000199213"/>
    </source>
</evidence>